<dbReference type="InterPro" id="IPR036465">
    <property type="entry name" value="vWFA_dom_sf"/>
</dbReference>
<dbReference type="SMART" id="SM00184">
    <property type="entry name" value="RING"/>
    <property type="match status" value="1"/>
</dbReference>
<dbReference type="PANTHER" id="PTHR10579">
    <property type="entry name" value="CALCIUM-ACTIVATED CHLORIDE CHANNEL REGULATOR"/>
    <property type="match status" value="1"/>
</dbReference>
<dbReference type="SUPFAM" id="SSF53300">
    <property type="entry name" value="vWA-like"/>
    <property type="match status" value="1"/>
</dbReference>
<dbReference type="Pfam" id="PF17123">
    <property type="entry name" value="zf-RING_11"/>
    <property type="match status" value="1"/>
</dbReference>
<evidence type="ECO:0000259" key="4">
    <source>
        <dbReference type="PROSITE" id="PS50234"/>
    </source>
</evidence>
<accession>B8AMW3</accession>
<dbReference type="Pfam" id="PF13519">
    <property type="entry name" value="VWA_2"/>
    <property type="match status" value="1"/>
</dbReference>
<dbReference type="InterPro" id="IPR001841">
    <property type="entry name" value="Znf_RING"/>
</dbReference>
<dbReference type="SUPFAM" id="SSF57850">
    <property type="entry name" value="RING/U-box"/>
    <property type="match status" value="1"/>
</dbReference>
<dbReference type="EMBL" id="CM000128">
    <property type="protein sequence ID" value="EEC74493.1"/>
    <property type="molecule type" value="Genomic_DNA"/>
</dbReference>
<reference evidence="5 6" key="1">
    <citation type="journal article" date="2005" name="PLoS Biol.">
        <title>The genomes of Oryza sativa: a history of duplications.</title>
        <authorList>
            <person name="Yu J."/>
            <person name="Wang J."/>
            <person name="Lin W."/>
            <person name="Li S."/>
            <person name="Li H."/>
            <person name="Zhou J."/>
            <person name="Ni P."/>
            <person name="Dong W."/>
            <person name="Hu S."/>
            <person name="Zeng C."/>
            <person name="Zhang J."/>
            <person name="Zhang Y."/>
            <person name="Li R."/>
            <person name="Xu Z."/>
            <person name="Li S."/>
            <person name="Li X."/>
            <person name="Zheng H."/>
            <person name="Cong L."/>
            <person name="Lin L."/>
            <person name="Yin J."/>
            <person name="Geng J."/>
            <person name="Li G."/>
            <person name="Shi J."/>
            <person name="Liu J."/>
            <person name="Lv H."/>
            <person name="Li J."/>
            <person name="Wang J."/>
            <person name="Deng Y."/>
            <person name="Ran L."/>
            <person name="Shi X."/>
            <person name="Wang X."/>
            <person name="Wu Q."/>
            <person name="Li C."/>
            <person name="Ren X."/>
            <person name="Wang J."/>
            <person name="Wang X."/>
            <person name="Li D."/>
            <person name="Liu D."/>
            <person name="Zhang X."/>
            <person name="Ji Z."/>
            <person name="Zhao W."/>
            <person name="Sun Y."/>
            <person name="Zhang Z."/>
            <person name="Bao J."/>
            <person name="Han Y."/>
            <person name="Dong L."/>
            <person name="Ji J."/>
            <person name="Chen P."/>
            <person name="Wu S."/>
            <person name="Liu J."/>
            <person name="Xiao Y."/>
            <person name="Bu D."/>
            <person name="Tan J."/>
            <person name="Yang L."/>
            <person name="Ye C."/>
            <person name="Zhang J."/>
            <person name="Xu J."/>
            <person name="Zhou Y."/>
            <person name="Yu Y."/>
            <person name="Zhang B."/>
            <person name="Zhuang S."/>
            <person name="Wei H."/>
            <person name="Liu B."/>
            <person name="Lei M."/>
            <person name="Yu H."/>
            <person name="Li Y."/>
            <person name="Xu H."/>
            <person name="Wei S."/>
            <person name="He X."/>
            <person name="Fang L."/>
            <person name="Zhang Z."/>
            <person name="Zhang Y."/>
            <person name="Huang X."/>
            <person name="Su Z."/>
            <person name="Tong W."/>
            <person name="Li J."/>
            <person name="Tong Z."/>
            <person name="Li S."/>
            <person name="Ye J."/>
            <person name="Wang L."/>
            <person name="Fang L."/>
            <person name="Lei T."/>
            <person name="Chen C."/>
            <person name="Chen H."/>
            <person name="Xu Z."/>
            <person name="Li H."/>
            <person name="Huang H."/>
            <person name="Zhang F."/>
            <person name="Xu H."/>
            <person name="Li N."/>
            <person name="Zhao C."/>
            <person name="Li S."/>
            <person name="Dong L."/>
            <person name="Huang Y."/>
            <person name="Li L."/>
            <person name="Xi Y."/>
            <person name="Qi Q."/>
            <person name="Li W."/>
            <person name="Zhang B."/>
            <person name="Hu W."/>
            <person name="Zhang Y."/>
            <person name="Tian X."/>
            <person name="Jiao Y."/>
            <person name="Liang X."/>
            <person name="Jin J."/>
            <person name="Gao L."/>
            <person name="Zheng W."/>
            <person name="Hao B."/>
            <person name="Liu S."/>
            <person name="Wang W."/>
            <person name="Yuan L."/>
            <person name="Cao M."/>
            <person name="McDermott J."/>
            <person name="Samudrala R."/>
            <person name="Wang J."/>
            <person name="Wong G.K."/>
            <person name="Yang H."/>
        </authorList>
    </citation>
    <scope>NUCLEOTIDE SEQUENCE [LARGE SCALE GENOMIC DNA]</scope>
    <source>
        <strain evidence="6">cv. 93-11</strain>
    </source>
</reference>
<name>B8AMW3_ORYSI</name>
<evidence type="ECO:0000256" key="2">
    <source>
        <dbReference type="SAM" id="MobiDB-lite"/>
    </source>
</evidence>
<sequence>MAPAWDRAKHALATRLCIRFPARQRAVEDAPAEDEAPPPPPPPAAAAARAVPEEKLKSPSVSVRRLSSSGSWGKKKVCAICLGGIRTGGQALFTAECSHEFHFHCISSNVNHGNYVCPVCRAEWKELPFQGTQPADTAYGRARVSPVNWPQDEGQMSVVRRLSRGYSGNLQQQLAVFRTPEASIFNDDENIDPQSETVDDHNAVTKSVEIKTYSEFPAIQKSERRKVFAILIHLKAPKSLDSVSSRAPLDLVTVLDVSGSMSGIKLSLLKRAMSFVIQTLGPNDRLSVVAFSSTAQRLFPLRRMTLTGRQQALQAISSLVASGGTNIADALKKGAKVVKDRRRKNPVSSIILLSDGQDTHSFLSGSIQDAFAQCMGGLLSVVVKDMRLCIECIDEGVSLTSIKSGSYASQVAGNERSGLVDIGDLYADEERGFLVTLHVPAAHGQTVLIKPKCTYLDAITMENVQLDGEEVIIQRPAYCVDCTMSPEVEREWHRVQATEDMSAARSAAEDGSFSQAVSILESRRRILELHAAHSSDSQFLALIKELREMQDRVESRQRYEESGRAYMLSGLSSHSWQRATARGDSTELTTLINTYQTPSMVDMLQRSQTILPSVVEMLNRSSTVATSKSFSSYLPTSRHIA</sequence>
<dbReference type="Gene3D" id="3.40.50.410">
    <property type="entry name" value="von Willebrand factor, type A domain"/>
    <property type="match status" value="1"/>
</dbReference>
<dbReference type="Gene3D" id="3.30.40.10">
    <property type="entry name" value="Zinc/RING finger domain, C3HC4 (zinc finger)"/>
    <property type="match status" value="1"/>
</dbReference>
<feature type="domain" description="RING-type" evidence="3">
    <location>
        <begin position="78"/>
        <end position="121"/>
    </location>
</feature>
<keyword evidence="1" id="KW-0863">Zinc-finger</keyword>
<gene>
    <name evidence="5" type="ORF">OsI_09963</name>
</gene>
<dbReference type="InterPro" id="IPR013083">
    <property type="entry name" value="Znf_RING/FYVE/PHD"/>
</dbReference>
<feature type="domain" description="VWFA" evidence="4">
    <location>
        <begin position="250"/>
        <end position="406"/>
    </location>
</feature>
<feature type="region of interest" description="Disordered" evidence="2">
    <location>
        <begin position="27"/>
        <end position="46"/>
    </location>
</feature>
<dbReference type="PANTHER" id="PTHR10579:SF54">
    <property type="entry name" value="OS10G0464500 PROTEIN"/>
    <property type="match status" value="1"/>
</dbReference>
<dbReference type="InterPro" id="IPR051266">
    <property type="entry name" value="CLCR"/>
</dbReference>
<evidence type="ECO:0000313" key="5">
    <source>
        <dbReference type="EMBL" id="EEC74493.1"/>
    </source>
</evidence>
<keyword evidence="1" id="KW-0479">Metal-binding</keyword>
<dbReference type="Gramene" id="BGIOSGA011834-TA">
    <property type="protein sequence ID" value="BGIOSGA011834-PA"/>
    <property type="gene ID" value="BGIOSGA011834"/>
</dbReference>
<dbReference type="InterPro" id="IPR032838">
    <property type="entry name" value="Vwaint_dom"/>
</dbReference>
<dbReference type="Pfam" id="PF14624">
    <property type="entry name" value="Vwaint"/>
    <property type="match status" value="1"/>
</dbReference>
<protein>
    <submittedName>
        <fullName evidence="5">Uncharacterized protein</fullName>
    </submittedName>
</protein>
<dbReference type="Proteomes" id="UP000007015">
    <property type="component" value="Chromosome 3"/>
</dbReference>
<evidence type="ECO:0000256" key="1">
    <source>
        <dbReference type="PROSITE-ProRule" id="PRU00175"/>
    </source>
</evidence>
<dbReference type="GO" id="GO:0008270">
    <property type="term" value="F:zinc ion binding"/>
    <property type="evidence" value="ECO:0007669"/>
    <property type="project" value="UniProtKB-KW"/>
</dbReference>
<organism evidence="5 6">
    <name type="scientific">Oryza sativa subsp. indica</name>
    <name type="common">Rice</name>
    <dbReference type="NCBI Taxonomy" id="39946"/>
    <lineage>
        <taxon>Eukaryota</taxon>
        <taxon>Viridiplantae</taxon>
        <taxon>Streptophyta</taxon>
        <taxon>Embryophyta</taxon>
        <taxon>Tracheophyta</taxon>
        <taxon>Spermatophyta</taxon>
        <taxon>Magnoliopsida</taxon>
        <taxon>Liliopsida</taxon>
        <taxon>Poales</taxon>
        <taxon>Poaceae</taxon>
        <taxon>BOP clade</taxon>
        <taxon>Oryzoideae</taxon>
        <taxon>Oryzeae</taxon>
        <taxon>Oryzinae</taxon>
        <taxon>Oryza</taxon>
        <taxon>Oryza sativa</taxon>
    </lineage>
</organism>
<dbReference type="STRING" id="39946.B8AMW3"/>
<dbReference type="AlphaFoldDB" id="B8AMW3"/>
<evidence type="ECO:0000313" key="6">
    <source>
        <dbReference type="Proteomes" id="UP000007015"/>
    </source>
</evidence>
<dbReference type="PROSITE" id="PS50089">
    <property type="entry name" value="ZF_RING_2"/>
    <property type="match status" value="1"/>
</dbReference>
<dbReference type="OMA" id="IQRPAYC"/>
<dbReference type="PROSITE" id="PS50234">
    <property type="entry name" value="VWFA"/>
    <property type="match status" value="1"/>
</dbReference>
<proteinExistence type="predicted"/>
<dbReference type="InterPro" id="IPR002035">
    <property type="entry name" value="VWF_A"/>
</dbReference>
<keyword evidence="1" id="KW-0862">Zinc</keyword>
<evidence type="ECO:0000259" key="3">
    <source>
        <dbReference type="PROSITE" id="PS50089"/>
    </source>
</evidence>
<keyword evidence="6" id="KW-1185">Reference proteome</keyword>
<dbReference type="SMART" id="SM00327">
    <property type="entry name" value="VWA"/>
    <property type="match status" value="1"/>
</dbReference>
<dbReference type="HOGENOM" id="CLU_006228_2_0_1"/>